<dbReference type="GO" id="GO:0016740">
    <property type="term" value="F:transferase activity"/>
    <property type="evidence" value="ECO:0007669"/>
    <property type="project" value="UniProtKB-KW"/>
</dbReference>
<dbReference type="InterPro" id="IPR029044">
    <property type="entry name" value="Nucleotide-diphossugar_trans"/>
</dbReference>
<evidence type="ECO:0000313" key="2">
    <source>
        <dbReference type="EMBL" id="MBD0725028.1"/>
    </source>
</evidence>
<dbReference type="PANTHER" id="PTHR10859">
    <property type="entry name" value="GLYCOSYL TRANSFERASE"/>
    <property type="match status" value="1"/>
</dbReference>
<feature type="domain" description="Glycosyltransferase 2-like" evidence="1">
    <location>
        <begin position="9"/>
        <end position="174"/>
    </location>
</feature>
<dbReference type="Pfam" id="PF00535">
    <property type="entry name" value="Glycos_transf_2"/>
    <property type="match status" value="1"/>
</dbReference>
<gene>
    <name evidence="2" type="ORF">B6A10_07540</name>
</gene>
<dbReference type="Gene3D" id="3.90.550.10">
    <property type="entry name" value="Spore Coat Polysaccharide Biosynthesis Protein SpsA, Chain A"/>
    <property type="match status" value="1"/>
</dbReference>
<reference evidence="2 3" key="1">
    <citation type="journal article" date="2020" name="Microbiol. Res.">
        <title>Flavobacterium pokkalii sp. nov., a novel plant growth promoting native rhizobacteria isolated from pokkali rice grown in coastal saline affected agricultural regions of southern India, Kerala.</title>
        <authorList>
            <person name="Menon R.R."/>
            <person name="Kumari S."/>
            <person name="Viver T."/>
            <person name="Rameshkumar N."/>
        </authorList>
    </citation>
    <scope>NUCLEOTIDE SEQUENCE [LARGE SCALE GENOMIC DNA]</scope>
    <source>
        <strain evidence="2 3">L1I52</strain>
    </source>
</reference>
<dbReference type="EMBL" id="NASZ01000008">
    <property type="protein sequence ID" value="MBD0725028.1"/>
    <property type="molecule type" value="Genomic_DNA"/>
</dbReference>
<accession>A0ABR7URZ1</accession>
<evidence type="ECO:0000313" key="3">
    <source>
        <dbReference type="Proteomes" id="UP000661715"/>
    </source>
</evidence>
<dbReference type="PANTHER" id="PTHR10859:SF91">
    <property type="entry name" value="DOLICHYL-PHOSPHATE BETA-GLUCOSYLTRANSFERASE"/>
    <property type="match status" value="1"/>
</dbReference>
<comment type="caution">
    <text evidence="2">The sequence shown here is derived from an EMBL/GenBank/DDBJ whole genome shotgun (WGS) entry which is preliminary data.</text>
</comment>
<name>A0ABR7URZ1_9FLAO</name>
<keyword evidence="3" id="KW-1185">Reference proteome</keyword>
<proteinExistence type="predicted"/>
<sequence>MPEISKTFIVIPCYNEEKAISGIEYSRFLQNHPEASVCFVNDGSTDNTLLVLQKIQKEHPLQIQLIPLPQNSGKAEAVRQGILFCTQNFRPQHIGYLDADLATTLEEFMAVKNNLDNEIVFCFGSRIRKIGSTINRENSRFLIGRIIATFISNILDLKVYDTQCGCKVFTSEIAQLLFQKEFISKWLFDVELFFRMIKHFGKENALKKMSEIPLKSWIEKGNSKVKPSYFFKLWLDLYFIKKAYKTAKSKTFKPYLVKTTA</sequence>
<dbReference type="InterPro" id="IPR001173">
    <property type="entry name" value="Glyco_trans_2-like"/>
</dbReference>
<keyword evidence="2" id="KW-0808">Transferase</keyword>
<evidence type="ECO:0000259" key="1">
    <source>
        <dbReference type="Pfam" id="PF00535"/>
    </source>
</evidence>
<dbReference type="Proteomes" id="UP000661715">
    <property type="component" value="Unassembled WGS sequence"/>
</dbReference>
<organism evidence="2 3">
    <name type="scientific">Flavobacterium pokkalii</name>
    <dbReference type="NCBI Taxonomy" id="1940408"/>
    <lineage>
        <taxon>Bacteria</taxon>
        <taxon>Pseudomonadati</taxon>
        <taxon>Bacteroidota</taxon>
        <taxon>Flavobacteriia</taxon>
        <taxon>Flavobacteriales</taxon>
        <taxon>Flavobacteriaceae</taxon>
        <taxon>Flavobacterium</taxon>
    </lineage>
</organism>
<dbReference type="RefSeq" id="WP_188220375.1">
    <property type="nucleotide sequence ID" value="NZ_NASZ01000008.1"/>
</dbReference>
<protein>
    <submittedName>
        <fullName evidence="2">Glycosyl transferase family 2</fullName>
    </submittedName>
</protein>
<dbReference type="SUPFAM" id="SSF53448">
    <property type="entry name" value="Nucleotide-diphospho-sugar transferases"/>
    <property type="match status" value="1"/>
</dbReference>